<proteinExistence type="predicted"/>
<reference evidence="1" key="1">
    <citation type="submission" date="2018-04" db="EMBL/GenBank/DDBJ databases">
        <title>Whole genome sequencing of Hypsizygus marmoreus.</title>
        <authorList>
            <person name="Choi I.-G."/>
            <person name="Min B."/>
            <person name="Kim J.-G."/>
            <person name="Kim S."/>
            <person name="Oh Y.-L."/>
            <person name="Kong W.-S."/>
            <person name="Park H."/>
            <person name="Jeong J."/>
            <person name="Song E.-S."/>
        </authorList>
    </citation>
    <scope>NUCLEOTIDE SEQUENCE [LARGE SCALE GENOMIC DNA]</scope>
    <source>
        <strain evidence="1">51987-8</strain>
    </source>
</reference>
<dbReference type="InParanoid" id="A0A369J9G4"/>
<name>A0A369J9G4_HYPMA</name>
<sequence>MEHHDEYKRIMFDQCALDTNSNLKDVNDIKLINSKCNDTSIALLTARSTTSVDAPGALFPGSHPRKLTSLQDTSGEVVAPSTSLEFFKLLLLIRASLHLDAIRTLMLVKHHLRLAQAAINRPYNPPSHTVQSPPSIYYGTVDG</sequence>
<organism evidence="1 2">
    <name type="scientific">Hypsizygus marmoreus</name>
    <name type="common">White beech mushroom</name>
    <name type="synonym">Agaricus marmoreus</name>
    <dbReference type="NCBI Taxonomy" id="39966"/>
    <lineage>
        <taxon>Eukaryota</taxon>
        <taxon>Fungi</taxon>
        <taxon>Dikarya</taxon>
        <taxon>Basidiomycota</taxon>
        <taxon>Agaricomycotina</taxon>
        <taxon>Agaricomycetes</taxon>
        <taxon>Agaricomycetidae</taxon>
        <taxon>Agaricales</taxon>
        <taxon>Tricholomatineae</taxon>
        <taxon>Lyophyllaceae</taxon>
        <taxon>Hypsizygus</taxon>
    </lineage>
</organism>
<comment type="caution">
    <text evidence="1">The sequence shown here is derived from an EMBL/GenBank/DDBJ whole genome shotgun (WGS) entry which is preliminary data.</text>
</comment>
<gene>
    <name evidence="1" type="ORF">Hypma_014620</name>
</gene>
<dbReference type="EMBL" id="LUEZ02000088">
    <property type="protein sequence ID" value="RDB18759.1"/>
    <property type="molecule type" value="Genomic_DNA"/>
</dbReference>
<keyword evidence="2" id="KW-1185">Reference proteome</keyword>
<protein>
    <submittedName>
        <fullName evidence="1">Uncharacterized protein</fullName>
    </submittedName>
</protein>
<evidence type="ECO:0000313" key="1">
    <source>
        <dbReference type="EMBL" id="RDB18759.1"/>
    </source>
</evidence>
<accession>A0A369J9G4</accession>
<dbReference type="OrthoDB" id="2976890at2759"/>
<evidence type="ECO:0000313" key="2">
    <source>
        <dbReference type="Proteomes" id="UP000076154"/>
    </source>
</evidence>
<dbReference type="AlphaFoldDB" id="A0A369J9G4"/>
<dbReference type="Proteomes" id="UP000076154">
    <property type="component" value="Unassembled WGS sequence"/>
</dbReference>